<dbReference type="Proteomes" id="UP001165586">
    <property type="component" value="Unassembled WGS sequence"/>
</dbReference>
<name>A0ABT2H923_9MICO</name>
<dbReference type="SUPFAM" id="SSF82771">
    <property type="entry name" value="GIY-YIG endonuclease"/>
    <property type="match status" value="1"/>
</dbReference>
<evidence type="ECO:0000313" key="1">
    <source>
        <dbReference type="EMBL" id="MCS5736388.1"/>
    </source>
</evidence>
<accession>A0ABT2H923</accession>
<protein>
    <recommendedName>
        <fullName evidence="3">GIY-YIG domain-containing protein</fullName>
    </recommendedName>
</protein>
<evidence type="ECO:0008006" key="3">
    <source>
        <dbReference type="Google" id="ProtNLM"/>
    </source>
</evidence>
<dbReference type="EMBL" id="JANLCJ010000020">
    <property type="protein sequence ID" value="MCS5736388.1"/>
    <property type="molecule type" value="Genomic_DNA"/>
</dbReference>
<dbReference type="InterPro" id="IPR035901">
    <property type="entry name" value="GIY-YIG_endonuc_sf"/>
</dbReference>
<organism evidence="1 2">
    <name type="scientific">Herbiconiux daphne</name>
    <dbReference type="NCBI Taxonomy" id="2970914"/>
    <lineage>
        <taxon>Bacteria</taxon>
        <taxon>Bacillati</taxon>
        <taxon>Actinomycetota</taxon>
        <taxon>Actinomycetes</taxon>
        <taxon>Micrococcales</taxon>
        <taxon>Microbacteriaceae</taxon>
        <taxon>Herbiconiux</taxon>
    </lineage>
</organism>
<gene>
    <name evidence="1" type="ORF">N1032_21870</name>
</gene>
<dbReference type="RefSeq" id="WP_259542293.1">
    <property type="nucleotide sequence ID" value="NZ_JANLCJ010000020.1"/>
</dbReference>
<keyword evidence="2" id="KW-1185">Reference proteome</keyword>
<proteinExistence type="predicted"/>
<sequence>MPAKKSDKFYIRSSYTDTSESQYGIYVYYRLDTGEIIYVGKDSNIRQHRRHLDHIAPSKRTEQNINRYLQTEGMSEVIGYSVLAIYASEAEMNIAEVMYIMFYKALGQAKMNISVDITPAAYEAIVKGIGKLDLEVK</sequence>
<evidence type="ECO:0000313" key="2">
    <source>
        <dbReference type="Proteomes" id="UP001165586"/>
    </source>
</evidence>
<reference evidence="1" key="1">
    <citation type="submission" date="2022-08" db="EMBL/GenBank/DDBJ databases">
        <authorList>
            <person name="Deng Y."/>
            <person name="Han X.-F."/>
            <person name="Zhang Y.-Q."/>
        </authorList>
    </citation>
    <scope>NUCLEOTIDE SEQUENCE</scope>
    <source>
        <strain evidence="1">CPCC 203386</strain>
    </source>
</reference>
<comment type="caution">
    <text evidence="1">The sequence shown here is derived from an EMBL/GenBank/DDBJ whole genome shotgun (WGS) entry which is preliminary data.</text>
</comment>